<feature type="transmembrane region" description="Helical" evidence="1">
    <location>
        <begin position="111"/>
        <end position="133"/>
    </location>
</feature>
<reference evidence="2" key="1">
    <citation type="submission" date="2023-06" db="EMBL/GenBank/DDBJ databases">
        <title>Genomic of Parafulvivirga corallium.</title>
        <authorList>
            <person name="Wang G."/>
        </authorList>
    </citation>
    <scope>NUCLEOTIDE SEQUENCE</scope>
    <source>
        <strain evidence="2">BMA10</strain>
    </source>
</reference>
<dbReference type="Pfam" id="PF08570">
    <property type="entry name" value="DUF1761"/>
    <property type="match status" value="1"/>
</dbReference>
<gene>
    <name evidence="2" type="ORF">QQ008_08850</name>
</gene>
<keyword evidence="1" id="KW-0472">Membrane</keyword>
<evidence type="ECO:0000313" key="2">
    <source>
        <dbReference type="EMBL" id="MDN5201468.1"/>
    </source>
</evidence>
<feature type="transmembrane region" description="Helical" evidence="1">
    <location>
        <begin position="79"/>
        <end position="104"/>
    </location>
</feature>
<keyword evidence="1" id="KW-0812">Transmembrane</keyword>
<accession>A0ABT8KP36</accession>
<evidence type="ECO:0000313" key="3">
    <source>
        <dbReference type="Proteomes" id="UP001172082"/>
    </source>
</evidence>
<organism evidence="2 3">
    <name type="scientific">Splendidivirga corallicola</name>
    <dbReference type="NCBI Taxonomy" id="3051826"/>
    <lineage>
        <taxon>Bacteria</taxon>
        <taxon>Pseudomonadati</taxon>
        <taxon>Bacteroidota</taxon>
        <taxon>Cytophagia</taxon>
        <taxon>Cytophagales</taxon>
        <taxon>Splendidivirgaceae</taxon>
        <taxon>Splendidivirga</taxon>
    </lineage>
</organism>
<keyword evidence="3" id="KW-1185">Reference proteome</keyword>
<feature type="transmembrane region" description="Helical" evidence="1">
    <location>
        <begin position="6"/>
        <end position="31"/>
    </location>
</feature>
<dbReference type="RefSeq" id="WP_346751498.1">
    <property type="nucleotide sequence ID" value="NZ_JAUJEA010000003.1"/>
</dbReference>
<name>A0ABT8KP36_9BACT</name>
<dbReference type="Proteomes" id="UP001172082">
    <property type="component" value="Unassembled WGS sequence"/>
</dbReference>
<evidence type="ECO:0000256" key="1">
    <source>
        <dbReference type="SAM" id="Phobius"/>
    </source>
</evidence>
<keyword evidence="1" id="KW-1133">Transmembrane helix</keyword>
<comment type="caution">
    <text evidence="2">The sequence shown here is derived from an EMBL/GenBank/DDBJ whole genome shotgun (WGS) entry which is preliminary data.</text>
</comment>
<protein>
    <submittedName>
        <fullName evidence="2">DUF1761 domain-containing protein</fullName>
    </submittedName>
</protein>
<dbReference type="InterPro" id="IPR013879">
    <property type="entry name" value="DUF1761"/>
</dbReference>
<dbReference type="EMBL" id="JAUJEA010000003">
    <property type="protein sequence ID" value="MDN5201468.1"/>
    <property type="molecule type" value="Genomic_DNA"/>
</dbReference>
<feature type="transmembrane region" description="Helical" evidence="1">
    <location>
        <begin position="52"/>
        <end position="73"/>
    </location>
</feature>
<proteinExistence type="predicted"/>
<sequence length="134" mass="14609">MDLSNLNYLAIFIAALSTFLIGGLWYSPILFSKSWMVENGFSEEDLKGANMPMIFGGSFVLALIMSFNLAAFLSDSNDLVWGMTAGALAGIGWVAAAMGVTYLFERKSLKLFFINAGYHVITFIVMGAIVGVWK</sequence>